<dbReference type="InterPro" id="IPR036047">
    <property type="entry name" value="F-box-like_dom_sf"/>
</dbReference>
<proteinExistence type="predicted"/>
<feature type="region of interest" description="Disordered" evidence="1">
    <location>
        <begin position="19"/>
        <end position="49"/>
    </location>
</feature>
<evidence type="ECO:0000313" key="3">
    <source>
        <dbReference type="Proteomes" id="UP001454036"/>
    </source>
</evidence>
<gene>
    <name evidence="2" type="ORF">LIER_21584</name>
</gene>
<sequence length="444" mass="48835">MRLTNFTTATTIQTTFPTDIIPTKRPKTTMATHHPTHKSHHNHPSHQSLLPGLPDHIAQLCLSLVPPYTLSSVCNSWRQLIYSPTFPPFLSIYSILLPTQTTPTSSSNHHHHNLSNAIQFASFDPVSSRWHPLPPLPLDPPLRLLPRHPSFISRNLPVQSVTVSGNLILLAATADQLLPALSRPLIFNPINGTWTYGPALFTPRRWCASGSLDGVVYVASGIGSHYNPEVARSVEKWDLNDHRHNTCLNNNDTLISSGSISINNKTAGCSKAITSKILENSKWGWEKISKLRDAKFSREAIDAIGWRGKLCMVNVKGDAAKEGIIYNVKNDSWEEMPEGMLLGWRGPAAAMDEEVIFSVDESKGLLKRYHPEMDGWSLVVENVMLKGAQSMAVGGGRACVVCGGGGAILVVDVVTATPRVWVVEAPQGFEALDVHILPRMKIDR</sequence>
<dbReference type="SUPFAM" id="SSF81383">
    <property type="entry name" value="F-box domain"/>
    <property type="match status" value="1"/>
</dbReference>
<accession>A0AAV3QQP9</accession>
<dbReference type="SUPFAM" id="SSF117281">
    <property type="entry name" value="Kelch motif"/>
    <property type="match status" value="1"/>
</dbReference>
<protein>
    <recommendedName>
        <fullName evidence="4">F-box/kelch-repeat protein SKIP25</fullName>
    </recommendedName>
</protein>
<dbReference type="InterPro" id="IPR015915">
    <property type="entry name" value="Kelch-typ_b-propeller"/>
</dbReference>
<evidence type="ECO:0000256" key="1">
    <source>
        <dbReference type="SAM" id="MobiDB-lite"/>
    </source>
</evidence>
<dbReference type="Gene3D" id="2.120.10.80">
    <property type="entry name" value="Kelch-type beta propeller"/>
    <property type="match status" value="1"/>
</dbReference>
<dbReference type="Proteomes" id="UP001454036">
    <property type="component" value="Unassembled WGS sequence"/>
</dbReference>
<evidence type="ECO:0000313" key="2">
    <source>
        <dbReference type="EMBL" id="GAA0166429.1"/>
    </source>
</evidence>
<comment type="caution">
    <text evidence="2">The sequence shown here is derived from an EMBL/GenBank/DDBJ whole genome shotgun (WGS) entry which is preliminary data.</text>
</comment>
<dbReference type="AlphaFoldDB" id="A0AAV3QQP9"/>
<reference evidence="2 3" key="1">
    <citation type="submission" date="2024-01" db="EMBL/GenBank/DDBJ databases">
        <title>The complete chloroplast genome sequence of Lithospermum erythrorhizon: insights into the phylogenetic relationship among Boraginaceae species and the maternal lineages of purple gromwells.</title>
        <authorList>
            <person name="Okada T."/>
            <person name="Watanabe K."/>
        </authorList>
    </citation>
    <scope>NUCLEOTIDE SEQUENCE [LARGE SCALE GENOMIC DNA]</scope>
</reference>
<feature type="compositionally biased region" description="Basic residues" evidence="1">
    <location>
        <begin position="34"/>
        <end position="44"/>
    </location>
</feature>
<dbReference type="EMBL" id="BAABME010005723">
    <property type="protein sequence ID" value="GAA0166429.1"/>
    <property type="molecule type" value="Genomic_DNA"/>
</dbReference>
<organism evidence="2 3">
    <name type="scientific">Lithospermum erythrorhizon</name>
    <name type="common">Purple gromwell</name>
    <name type="synonym">Lithospermum officinale var. erythrorhizon</name>
    <dbReference type="NCBI Taxonomy" id="34254"/>
    <lineage>
        <taxon>Eukaryota</taxon>
        <taxon>Viridiplantae</taxon>
        <taxon>Streptophyta</taxon>
        <taxon>Embryophyta</taxon>
        <taxon>Tracheophyta</taxon>
        <taxon>Spermatophyta</taxon>
        <taxon>Magnoliopsida</taxon>
        <taxon>eudicotyledons</taxon>
        <taxon>Gunneridae</taxon>
        <taxon>Pentapetalae</taxon>
        <taxon>asterids</taxon>
        <taxon>lamiids</taxon>
        <taxon>Boraginales</taxon>
        <taxon>Boraginaceae</taxon>
        <taxon>Boraginoideae</taxon>
        <taxon>Lithospermeae</taxon>
        <taxon>Lithospermum</taxon>
    </lineage>
</organism>
<name>A0AAV3QQP9_LITER</name>
<keyword evidence="3" id="KW-1185">Reference proteome</keyword>
<dbReference type="PANTHER" id="PTHR47590:SF1">
    <property type="entry name" value="F-BOX_KELCH-REPEAT PROTEIN SKIP25"/>
    <property type="match status" value="1"/>
</dbReference>
<evidence type="ECO:0008006" key="4">
    <source>
        <dbReference type="Google" id="ProtNLM"/>
    </source>
</evidence>
<dbReference type="PANTHER" id="PTHR47590">
    <property type="entry name" value="F-BOX/KELCH-REPEAT PROTEIN SKIP25"/>
    <property type="match status" value="1"/>
</dbReference>